<dbReference type="SUPFAM" id="SSF47090">
    <property type="entry name" value="PGBD-like"/>
    <property type="match status" value="1"/>
</dbReference>
<dbReference type="Pfam" id="PF13406">
    <property type="entry name" value="SLT_2"/>
    <property type="match status" value="1"/>
</dbReference>
<keyword evidence="3" id="KW-0326">Glycosidase</keyword>
<dbReference type="AlphaFoldDB" id="A0A1W1C5Y4"/>
<name>A0A1W1C5Y4_9ZZZZ</name>
<dbReference type="InterPro" id="IPR031304">
    <property type="entry name" value="SLT_2"/>
</dbReference>
<dbReference type="Gene3D" id="1.10.8.350">
    <property type="entry name" value="Bacterial muramidase"/>
    <property type="match status" value="1"/>
</dbReference>
<dbReference type="Pfam" id="PF01471">
    <property type="entry name" value="PG_binding_1"/>
    <property type="match status" value="1"/>
</dbReference>
<dbReference type="InterPro" id="IPR036366">
    <property type="entry name" value="PGBDSf"/>
</dbReference>
<dbReference type="InterPro" id="IPR002477">
    <property type="entry name" value="Peptidoglycan-bd-like"/>
</dbReference>
<reference evidence="3" key="1">
    <citation type="submission" date="2016-10" db="EMBL/GenBank/DDBJ databases">
        <authorList>
            <person name="de Groot N.N."/>
        </authorList>
    </citation>
    <scope>NUCLEOTIDE SEQUENCE</scope>
</reference>
<dbReference type="EC" id="3.2.1.-" evidence="3"/>
<feature type="domain" description="Peptidoglycan binding-like" evidence="1">
    <location>
        <begin position="323"/>
        <end position="378"/>
    </location>
</feature>
<dbReference type="NCBIfam" id="TIGR02283">
    <property type="entry name" value="MltB_2"/>
    <property type="match status" value="1"/>
</dbReference>
<evidence type="ECO:0000259" key="2">
    <source>
        <dbReference type="Pfam" id="PF13406"/>
    </source>
</evidence>
<evidence type="ECO:0000259" key="1">
    <source>
        <dbReference type="Pfam" id="PF01471"/>
    </source>
</evidence>
<dbReference type="Gene3D" id="1.10.101.10">
    <property type="entry name" value="PGBD-like superfamily/PGBD"/>
    <property type="match status" value="1"/>
</dbReference>
<accession>A0A1W1C5Y4</accession>
<organism evidence="3">
    <name type="scientific">hydrothermal vent metagenome</name>
    <dbReference type="NCBI Taxonomy" id="652676"/>
    <lineage>
        <taxon>unclassified sequences</taxon>
        <taxon>metagenomes</taxon>
        <taxon>ecological metagenomes</taxon>
    </lineage>
</organism>
<dbReference type="EMBL" id="FPHJ01000033">
    <property type="protein sequence ID" value="SFV61270.1"/>
    <property type="molecule type" value="Genomic_DNA"/>
</dbReference>
<proteinExistence type="predicted"/>
<dbReference type="PANTHER" id="PTHR30163:SF8">
    <property type="entry name" value="LYTIC MUREIN TRANSGLYCOSYLASE"/>
    <property type="match status" value="1"/>
</dbReference>
<dbReference type="InterPro" id="IPR036365">
    <property type="entry name" value="PGBD-like_sf"/>
</dbReference>
<dbReference type="InterPro" id="IPR043426">
    <property type="entry name" value="MltB-like"/>
</dbReference>
<dbReference type="GO" id="GO:0016798">
    <property type="term" value="F:hydrolase activity, acting on glycosyl bonds"/>
    <property type="evidence" value="ECO:0007669"/>
    <property type="project" value="UniProtKB-KW"/>
</dbReference>
<dbReference type="InterPro" id="IPR011970">
    <property type="entry name" value="MltB_2"/>
</dbReference>
<protein>
    <submittedName>
        <fullName evidence="3">Membrane-bound lytic murein transglycosylase B</fullName>
        <ecNumber evidence="3">3.2.1.-</ecNumber>
    </submittedName>
</protein>
<dbReference type="InterPro" id="IPR023346">
    <property type="entry name" value="Lysozyme-like_dom_sf"/>
</dbReference>
<dbReference type="SUPFAM" id="SSF53955">
    <property type="entry name" value="Lysozyme-like"/>
    <property type="match status" value="1"/>
</dbReference>
<evidence type="ECO:0000313" key="3">
    <source>
        <dbReference type="EMBL" id="SFV61270.1"/>
    </source>
</evidence>
<feature type="domain" description="Transglycosylase SLT" evidence="2">
    <location>
        <begin position="13"/>
        <end position="303"/>
    </location>
</feature>
<dbReference type="GO" id="GO:0008933">
    <property type="term" value="F:peptidoglycan lytic transglycosylase activity"/>
    <property type="evidence" value="ECO:0007669"/>
    <property type="project" value="TreeGrafter"/>
</dbReference>
<dbReference type="Gene3D" id="1.10.530.10">
    <property type="match status" value="1"/>
</dbReference>
<keyword evidence="3" id="KW-0378">Hydrolase</keyword>
<sequence>MFVLANTEATQTFDDFLNDIKKKAIAQNISQQTLDKVFSNLTPNPKVIEYDRRQPEFTQTFWEYLNKRVSNIRIKKGKNLYKQHYSLLKKIEKKYGVQGQFLIAFWGLETNFGKYIGELKIVRSLATLAYDNRRRAFFTKQLLALLKLIDDKKIPFDVKGSWAGAMGWTQFMPTNVQAYAIDENKNKKLDLWSSVDDVFASSSNFLRKIGWKKGEKWGREVSLPKDFDYRNADLKIKKSLQHWHLLGVRKIDGSELPNIELEASLVLPMGYKGPAFLVYQNFRAILNWNRSILYAIAVGHLSDRILGLGKLKTPITIEKKLSKKDIQFIQTRLNSLGFDVGKVDGIAGPKTRDAVREFQLISAFPADGFVGYSLLQQLQ</sequence>
<dbReference type="PANTHER" id="PTHR30163">
    <property type="entry name" value="MEMBRANE-BOUND LYTIC MUREIN TRANSGLYCOSYLASE B"/>
    <property type="match status" value="1"/>
</dbReference>
<gene>
    <name evidence="3" type="ORF">MNB_SUP05-5-530</name>
</gene>
<dbReference type="GO" id="GO:0009253">
    <property type="term" value="P:peptidoglycan catabolic process"/>
    <property type="evidence" value="ECO:0007669"/>
    <property type="project" value="TreeGrafter"/>
</dbReference>